<evidence type="ECO:0008006" key="3">
    <source>
        <dbReference type="Google" id="ProtNLM"/>
    </source>
</evidence>
<gene>
    <name evidence="1" type="ORF">PR048_002238</name>
</gene>
<dbReference type="EMBL" id="JARBHB010000001">
    <property type="protein sequence ID" value="KAJ8896892.1"/>
    <property type="molecule type" value="Genomic_DNA"/>
</dbReference>
<reference evidence="1 2" key="1">
    <citation type="submission" date="2023-02" db="EMBL/GenBank/DDBJ databases">
        <title>LHISI_Scaffold_Assembly.</title>
        <authorList>
            <person name="Stuart O.P."/>
            <person name="Cleave R."/>
            <person name="Magrath M.J.L."/>
            <person name="Mikheyev A.S."/>
        </authorList>
    </citation>
    <scope>NUCLEOTIDE SEQUENCE [LARGE SCALE GENOMIC DNA]</scope>
    <source>
        <strain evidence="1">Daus_M_001</strain>
        <tissue evidence="1">Leg muscle</tissue>
    </source>
</reference>
<evidence type="ECO:0000313" key="1">
    <source>
        <dbReference type="EMBL" id="KAJ8896892.1"/>
    </source>
</evidence>
<comment type="caution">
    <text evidence="1">The sequence shown here is derived from an EMBL/GenBank/DDBJ whole genome shotgun (WGS) entry which is preliminary data.</text>
</comment>
<evidence type="ECO:0000313" key="2">
    <source>
        <dbReference type="Proteomes" id="UP001159363"/>
    </source>
</evidence>
<proteinExistence type="predicted"/>
<accession>A0ABQ9IJQ6</accession>
<dbReference type="Proteomes" id="UP001159363">
    <property type="component" value="Chromosome 1"/>
</dbReference>
<protein>
    <recommendedName>
        <fullName evidence="3">Polyprotein</fullName>
    </recommendedName>
</protein>
<name>A0ABQ9IJQ6_9NEOP</name>
<keyword evidence="2" id="KW-1185">Reference proteome</keyword>
<sequence>MSDNYADILFPLVESCLPLETLRHWERVNSDFDYTLKEQLDGLIVVVRREVQAEERVATDHFVTISDLANVKPAQPCYLYIGYHGSAVYRKAFNMTHDEKRTLLTKTGCCFACSKREHLAWRCRLKFSSCGVRHILLNLRTFVAILHKGDIYGKIRGLIDTGSQRYYISGSLAGEMNYFQIGEEHLIQSLLGGYSMRLSKHSCYEARLRGLAIPSVVIQIDLKKLGIHLIEDMPGPVGVLIGADVAGKNWSSNRVVLSTGFAGVETLFCGTIMGTERSLLTNLAISFTMATVLRDMSQIYGNSKPLTSVIRLRRTYDLVRELPTNLQLAKERLVRVTKKMRHTPRLFEEYDSVFFEWLRLNIIKKSEEDVKGHYLLHRPVFKETSSTTKVYPVLDASANISRYPSFTDCSEQCPNLIELLPEISQLECRLTSKRHFYKSQFIPRIAITSNSCGDELITLKHSHVVFGVTCSPFLLEAVLYYHLNRCMEECFLGDSRFYVDNLATSVDDIGEAKKGQALATKIMAQGGFNLRGWEFSGDTSEELAPILDLNGIASPIHSASMSIDGRRKVQSMTQRVNDPIGFNGPAILSLKLMLQTLWENKLA</sequence>
<organism evidence="1 2">
    <name type="scientific">Dryococelus australis</name>
    <dbReference type="NCBI Taxonomy" id="614101"/>
    <lineage>
        <taxon>Eukaryota</taxon>
        <taxon>Metazoa</taxon>
        <taxon>Ecdysozoa</taxon>
        <taxon>Arthropoda</taxon>
        <taxon>Hexapoda</taxon>
        <taxon>Insecta</taxon>
        <taxon>Pterygota</taxon>
        <taxon>Neoptera</taxon>
        <taxon>Polyneoptera</taxon>
        <taxon>Phasmatodea</taxon>
        <taxon>Verophasmatodea</taxon>
        <taxon>Anareolatae</taxon>
        <taxon>Phasmatidae</taxon>
        <taxon>Eurycanthinae</taxon>
        <taxon>Dryococelus</taxon>
    </lineage>
</organism>